<dbReference type="Proteomes" id="UP001491310">
    <property type="component" value="Unassembled WGS sequence"/>
</dbReference>
<dbReference type="EMBL" id="JALJOT010000010">
    <property type="protein sequence ID" value="KAK9906638.1"/>
    <property type="molecule type" value="Genomic_DNA"/>
</dbReference>
<keyword evidence="3" id="KW-1185">Reference proteome</keyword>
<dbReference type="Pfam" id="PF00849">
    <property type="entry name" value="PseudoU_synth_2"/>
    <property type="match status" value="1"/>
</dbReference>
<dbReference type="SUPFAM" id="SSF55120">
    <property type="entry name" value="Pseudouridine synthase"/>
    <property type="match status" value="1"/>
</dbReference>
<sequence length="371" mass="39926">MYLNAVAVPPTEASTSLGARVEHILVNEPGSLSEVVASALNLPQDFTRELIRFGAIHWCPVLPVKAGPPADSEQEALARRSAIARAGKSPAHRQPQRATGDVPVEQYAYVRVHVHPKRFPNAHTVDWKERIVHAAPDFVVINKPAGVPVVPTVDNVLESCLACTAQALGETCPLLSTHRLDTCTEGLVVLGRKREFVAAFNKLLGQPGALKKYYRALTKEPPPTGALVHYVTVGTRVKGLPAHTEVHSAAAEDGQRCELEVLSVQRVQLAPCATALGWPSCAHESLILLKTGRTHQIRAQLAAEGHPLLGDTMYEPLASRPSTDATQGMAQMSMNGGENRSTGDLDCDNIGSMGNIAGVFEAPVPWWRETV</sequence>
<organism evidence="2 3">
    <name type="scientific">Coccomyxa subellipsoidea</name>
    <dbReference type="NCBI Taxonomy" id="248742"/>
    <lineage>
        <taxon>Eukaryota</taxon>
        <taxon>Viridiplantae</taxon>
        <taxon>Chlorophyta</taxon>
        <taxon>core chlorophytes</taxon>
        <taxon>Trebouxiophyceae</taxon>
        <taxon>Trebouxiophyceae incertae sedis</taxon>
        <taxon>Coccomyxaceae</taxon>
        <taxon>Coccomyxa</taxon>
    </lineage>
</organism>
<dbReference type="PANTHER" id="PTHR21600">
    <property type="entry name" value="MITOCHONDRIAL RNA PSEUDOURIDINE SYNTHASE"/>
    <property type="match status" value="1"/>
</dbReference>
<protein>
    <recommendedName>
        <fullName evidence="1">Pseudouridine synthase RsuA/RluA-like domain-containing protein</fullName>
    </recommendedName>
</protein>
<dbReference type="PANTHER" id="PTHR21600:SF52">
    <property type="entry name" value="PSEUDOURIDINE SYNTHASE RSUA_RLUA-LIKE DOMAIN-CONTAINING PROTEIN"/>
    <property type="match status" value="1"/>
</dbReference>
<reference evidence="2 3" key="1">
    <citation type="journal article" date="2024" name="Nat. Commun.">
        <title>Phylogenomics reveals the evolutionary origins of lichenization in chlorophyte algae.</title>
        <authorList>
            <person name="Puginier C."/>
            <person name="Libourel C."/>
            <person name="Otte J."/>
            <person name="Skaloud P."/>
            <person name="Haon M."/>
            <person name="Grisel S."/>
            <person name="Petersen M."/>
            <person name="Berrin J.G."/>
            <person name="Delaux P.M."/>
            <person name="Dal Grande F."/>
            <person name="Keller J."/>
        </authorList>
    </citation>
    <scope>NUCLEOTIDE SEQUENCE [LARGE SCALE GENOMIC DNA]</scope>
    <source>
        <strain evidence="2 3">SAG 216-7</strain>
    </source>
</reference>
<accession>A0ABR2YJW8</accession>
<dbReference type="Gene3D" id="3.30.2350.10">
    <property type="entry name" value="Pseudouridine synthase"/>
    <property type="match status" value="1"/>
</dbReference>
<dbReference type="InterPro" id="IPR050188">
    <property type="entry name" value="RluA_PseudoU_synthase"/>
</dbReference>
<proteinExistence type="predicted"/>
<gene>
    <name evidence="2" type="ORF">WJX75_005339</name>
</gene>
<evidence type="ECO:0000313" key="3">
    <source>
        <dbReference type="Proteomes" id="UP001491310"/>
    </source>
</evidence>
<name>A0ABR2YJW8_9CHLO</name>
<evidence type="ECO:0000259" key="1">
    <source>
        <dbReference type="Pfam" id="PF00849"/>
    </source>
</evidence>
<dbReference type="CDD" id="cd02869">
    <property type="entry name" value="PseudoU_synth_RluA_like"/>
    <property type="match status" value="1"/>
</dbReference>
<dbReference type="InterPro" id="IPR006145">
    <property type="entry name" value="PsdUridine_synth_RsuA/RluA"/>
</dbReference>
<evidence type="ECO:0000313" key="2">
    <source>
        <dbReference type="EMBL" id="KAK9906638.1"/>
    </source>
</evidence>
<feature type="domain" description="Pseudouridine synthase RsuA/RluA-like" evidence="1">
    <location>
        <begin position="137"/>
        <end position="303"/>
    </location>
</feature>
<dbReference type="InterPro" id="IPR020103">
    <property type="entry name" value="PsdUridine_synth_cat_dom_sf"/>
</dbReference>
<comment type="caution">
    <text evidence="2">The sequence shown here is derived from an EMBL/GenBank/DDBJ whole genome shotgun (WGS) entry which is preliminary data.</text>
</comment>